<evidence type="ECO:0000313" key="2">
    <source>
        <dbReference type="Proteomes" id="UP000324222"/>
    </source>
</evidence>
<accession>A0A5B7H4H3</accession>
<sequence>MHTEIINLSVNYFPFLYHIQYFTRDVIEKFSFHNIYVAGAQQDGVEGFFRGIGRGIMGLITKPALGVIDSVAMACDAVRRAVDLGHEASATLCI</sequence>
<reference evidence="1 2" key="1">
    <citation type="submission" date="2019-05" db="EMBL/GenBank/DDBJ databases">
        <title>Another draft genome of Portunus trituberculatus and its Hox gene families provides insights of decapod evolution.</title>
        <authorList>
            <person name="Jeong J.-H."/>
            <person name="Song I."/>
            <person name="Kim S."/>
            <person name="Choi T."/>
            <person name="Kim D."/>
            <person name="Ryu S."/>
            <person name="Kim W."/>
        </authorList>
    </citation>
    <scope>NUCLEOTIDE SEQUENCE [LARGE SCALE GENOMIC DNA]</scope>
    <source>
        <tissue evidence="1">Muscle</tissue>
    </source>
</reference>
<keyword evidence="2" id="KW-1185">Reference proteome</keyword>
<evidence type="ECO:0000313" key="1">
    <source>
        <dbReference type="EMBL" id="MPC66002.1"/>
    </source>
</evidence>
<dbReference type="Proteomes" id="UP000324222">
    <property type="component" value="Unassembled WGS sequence"/>
</dbReference>
<organism evidence="1 2">
    <name type="scientific">Portunus trituberculatus</name>
    <name type="common">Swimming crab</name>
    <name type="synonym">Neptunus trituberculatus</name>
    <dbReference type="NCBI Taxonomy" id="210409"/>
    <lineage>
        <taxon>Eukaryota</taxon>
        <taxon>Metazoa</taxon>
        <taxon>Ecdysozoa</taxon>
        <taxon>Arthropoda</taxon>
        <taxon>Crustacea</taxon>
        <taxon>Multicrustacea</taxon>
        <taxon>Malacostraca</taxon>
        <taxon>Eumalacostraca</taxon>
        <taxon>Eucarida</taxon>
        <taxon>Decapoda</taxon>
        <taxon>Pleocyemata</taxon>
        <taxon>Brachyura</taxon>
        <taxon>Eubrachyura</taxon>
        <taxon>Portunoidea</taxon>
        <taxon>Portunidae</taxon>
        <taxon>Portuninae</taxon>
        <taxon>Portunus</taxon>
    </lineage>
</organism>
<dbReference type="OrthoDB" id="428159at2759"/>
<proteinExistence type="predicted"/>
<gene>
    <name evidence="1" type="primary">Vps13a_0</name>
    <name evidence="1" type="ORF">E2C01_060145</name>
</gene>
<protein>
    <submittedName>
        <fullName evidence="1">Vacuolar protein sorting-associated protein 13A</fullName>
    </submittedName>
</protein>
<comment type="caution">
    <text evidence="1">The sequence shown here is derived from an EMBL/GenBank/DDBJ whole genome shotgun (WGS) entry which is preliminary data.</text>
</comment>
<name>A0A5B7H4H3_PORTR</name>
<dbReference type="EMBL" id="VSRR010024146">
    <property type="protein sequence ID" value="MPC66002.1"/>
    <property type="molecule type" value="Genomic_DNA"/>
</dbReference>
<dbReference type="AlphaFoldDB" id="A0A5B7H4H3"/>